<evidence type="ECO:0000313" key="6">
    <source>
        <dbReference type="Proteomes" id="UP000588158"/>
    </source>
</evidence>
<dbReference type="SUPFAM" id="SSF53448">
    <property type="entry name" value="Nucleotide-diphospho-sugar transferases"/>
    <property type="match status" value="1"/>
</dbReference>
<dbReference type="GO" id="GO:0008879">
    <property type="term" value="F:glucose-1-phosphate thymidylyltransferase activity"/>
    <property type="evidence" value="ECO:0007669"/>
    <property type="project" value="UniProtKB-EC"/>
</dbReference>
<dbReference type="PANTHER" id="PTHR43584">
    <property type="entry name" value="NUCLEOTIDYL TRANSFERASE"/>
    <property type="match status" value="1"/>
</dbReference>
<comment type="caution">
    <text evidence="5">The sequence shown here is derived from an EMBL/GenBank/DDBJ whole genome shotgun (WGS) entry which is preliminary data.</text>
</comment>
<dbReference type="EC" id="2.7.7.24" evidence="5"/>
<evidence type="ECO:0000256" key="2">
    <source>
        <dbReference type="ARBA" id="ARBA00022695"/>
    </source>
</evidence>
<evidence type="ECO:0000256" key="1">
    <source>
        <dbReference type="ARBA" id="ARBA00022679"/>
    </source>
</evidence>
<dbReference type="InterPro" id="IPR029044">
    <property type="entry name" value="Nucleotide-diphossugar_trans"/>
</dbReference>
<dbReference type="PANTHER" id="PTHR43584:SF8">
    <property type="entry name" value="N-ACETYLMURAMATE ALPHA-1-PHOSPHATE URIDYLYLTRANSFERASE"/>
    <property type="match status" value="1"/>
</dbReference>
<dbReference type="InterPro" id="IPR050065">
    <property type="entry name" value="GlmU-like"/>
</dbReference>
<dbReference type="InterPro" id="IPR005835">
    <property type="entry name" value="NTP_transferase_dom"/>
</dbReference>
<dbReference type="Gene3D" id="3.90.550.10">
    <property type="entry name" value="Spore Coat Polysaccharide Biosynthesis Protein SpsA, Chain A"/>
    <property type="match status" value="1"/>
</dbReference>
<name>A0A841AHT3_9MICO</name>
<keyword evidence="6" id="KW-1185">Reference proteome</keyword>
<dbReference type="AlphaFoldDB" id="A0A841AHT3"/>
<accession>A0A841AHT3</accession>
<dbReference type="RefSeq" id="WP_312857660.1">
    <property type="nucleotide sequence ID" value="NZ_JACHLZ010000001.1"/>
</dbReference>
<sequence length="293" mass="30410">MPATTQNTTASSPENRSEHGAASSPAVRRAVILARGLGTRMRRADDSARLDASQAAVADSGVKALIDVGRPFLDYVLSVLADVGVEEVCLVIGPEHDVLREYAERTTGGRLTVTTAVQAEPRGTADAVSAARDFAGDERVIVLNSDNYYPSAALAALAAAPGAALVGFDRAALVAGSNIPADRIRAFALIAADDDGHLADIVEKPDEQTLAAYGEDAPVSMNAWLFTPAIFDACARISPSARGELEIVDAVRLMVSEGEAFTVVPAAAGVLDMSSRGDIAAVQEALAGIELRL</sequence>
<protein>
    <submittedName>
        <fullName evidence="5">Glucose-1-phosphate thymidylyltransferase</fullName>
        <ecNumber evidence="5">2.7.7.24</ecNumber>
    </submittedName>
</protein>
<keyword evidence="1 5" id="KW-0808">Transferase</keyword>
<keyword evidence="2 5" id="KW-0548">Nucleotidyltransferase</keyword>
<dbReference type="EMBL" id="JACHLZ010000001">
    <property type="protein sequence ID" value="MBB5832624.1"/>
    <property type="molecule type" value="Genomic_DNA"/>
</dbReference>
<gene>
    <name evidence="5" type="ORF">HNR70_002437</name>
</gene>
<evidence type="ECO:0000313" key="5">
    <source>
        <dbReference type="EMBL" id="MBB5832624.1"/>
    </source>
</evidence>
<feature type="compositionally biased region" description="Polar residues" evidence="3">
    <location>
        <begin position="1"/>
        <end position="14"/>
    </location>
</feature>
<evidence type="ECO:0000259" key="4">
    <source>
        <dbReference type="Pfam" id="PF00483"/>
    </source>
</evidence>
<dbReference type="Proteomes" id="UP000588158">
    <property type="component" value="Unassembled WGS sequence"/>
</dbReference>
<dbReference type="CDD" id="cd04181">
    <property type="entry name" value="NTP_transferase"/>
    <property type="match status" value="1"/>
</dbReference>
<organism evidence="5 6">
    <name type="scientific">Brachybacterium aquaticum</name>
    <dbReference type="NCBI Taxonomy" id="1432564"/>
    <lineage>
        <taxon>Bacteria</taxon>
        <taxon>Bacillati</taxon>
        <taxon>Actinomycetota</taxon>
        <taxon>Actinomycetes</taxon>
        <taxon>Micrococcales</taxon>
        <taxon>Dermabacteraceae</taxon>
        <taxon>Brachybacterium</taxon>
    </lineage>
</organism>
<feature type="domain" description="Nucleotidyl transferase" evidence="4">
    <location>
        <begin position="68"/>
        <end position="261"/>
    </location>
</feature>
<dbReference type="Pfam" id="PF00483">
    <property type="entry name" value="NTP_transferase"/>
    <property type="match status" value="1"/>
</dbReference>
<reference evidence="5 6" key="1">
    <citation type="submission" date="2020-08" db="EMBL/GenBank/DDBJ databases">
        <title>Sequencing the genomes of 1000 actinobacteria strains.</title>
        <authorList>
            <person name="Klenk H.-P."/>
        </authorList>
    </citation>
    <scope>NUCLEOTIDE SEQUENCE [LARGE SCALE GENOMIC DNA]</scope>
    <source>
        <strain evidence="5 6">DSM 28796</strain>
    </source>
</reference>
<proteinExistence type="predicted"/>
<evidence type="ECO:0000256" key="3">
    <source>
        <dbReference type="SAM" id="MobiDB-lite"/>
    </source>
</evidence>
<feature type="region of interest" description="Disordered" evidence="3">
    <location>
        <begin position="1"/>
        <end position="26"/>
    </location>
</feature>